<evidence type="ECO:0000313" key="1">
    <source>
        <dbReference type="EMBL" id="QDZ41661.1"/>
    </source>
</evidence>
<proteinExistence type="predicted"/>
<dbReference type="KEGG" id="enn:FRE64_16955"/>
<dbReference type="Proteomes" id="UP000318453">
    <property type="component" value="Plasmid pEu2"/>
</dbReference>
<geneLocation type="plasmid" evidence="2">
    <name>peu2</name>
</geneLocation>
<protein>
    <submittedName>
        <fullName evidence="1">Uncharacterized protein</fullName>
    </submittedName>
</protein>
<sequence length="76" mass="8129">MTGSIAPDLYDLTAGGANTVQGTVEQLDKIRLWLDTDDLLKVIDATFNQENLTVTQGSAILEIDANDDGETDSTVT</sequence>
<organism evidence="1 2">
    <name type="scientific">Euhalothece natronophila Z-M001</name>
    <dbReference type="NCBI Taxonomy" id="522448"/>
    <lineage>
        <taxon>Bacteria</taxon>
        <taxon>Bacillati</taxon>
        <taxon>Cyanobacteriota</taxon>
        <taxon>Cyanophyceae</taxon>
        <taxon>Oscillatoriophycideae</taxon>
        <taxon>Chroococcales</taxon>
        <taxon>Halothecacae</taxon>
        <taxon>Halothece cluster</taxon>
        <taxon>Euhalothece</taxon>
    </lineage>
</organism>
<accession>A0A5B8NT31</accession>
<keyword evidence="2" id="KW-1185">Reference proteome</keyword>
<reference evidence="1" key="1">
    <citation type="submission" date="2019-08" db="EMBL/GenBank/DDBJ databases">
        <title>Carotenoids and Carotenoid Binding Proteins in the Halophilic Cyanobacterium Euhalothece sp. ZM00.</title>
        <authorList>
            <person name="Cho S.M."/>
            <person name="Song J.Y."/>
            <person name="Park Y.-I."/>
        </authorList>
    </citation>
    <scope>NUCLEOTIDE SEQUENCE [LARGE SCALE GENOMIC DNA]</scope>
    <source>
        <strain evidence="1">Z-M001</strain>
        <plasmid evidence="1">pEu2</plasmid>
    </source>
</reference>
<gene>
    <name evidence="1" type="ORF">FRE64_16955</name>
</gene>
<evidence type="ECO:0000313" key="2">
    <source>
        <dbReference type="Proteomes" id="UP000318453"/>
    </source>
</evidence>
<dbReference type="AlphaFoldDB" id="A0A5B8NT31"/>
<name>A0A5B8NT31_9CHRO</name>
<keyword evidence="1" id="KW-0614">Plasmid</keyword>
<dbReference type="EMBL" id="CP042328">
    <property type="protein sequence ID" value="QDZ41661.1"/>
    <property type="molecule type" value="Genomic_DNA"/>
</dbReference>